<dbReference type="EMBL" id="VZSY01000810">
    <property type="protein sequence ID" value="NXA12736.1"/>
    <property type="molecule type" value="Genomic_DNA"/>
</dbReference>
<comment type="caution">
    <text evidence="14">The sequence shown here is derived from an EMBL/GenBank/DDBJ whole genome shotgun (WGS) entry which is preliminary data.</text>
</comment>
<reference evidence="14 15" key="1">
    <citation type="submission" date="2019-09" db="EMBL/GenBank/DDBJ databases">
        <title>Bird 10,000 Genomes (B10K) Project - Family phase.</title>
        <authorList>
            <person name="Zhang G."/>
        </authorList>
    </citation>
    <scope>NUCLEOTIDE SEQUENCE [LARGE SCALE GENOMIC DNA]</scope>
    <source>
        <strain evidence="14">B10K-DU-030-41</strain>
        <tissue evidence="14">Muscle</tissue>
    </source>
</reference>
<accession>A0A7K7T8H4</accession>
<evidence type="ECO:0000256" key="9">
    <source>
        <dbReference type="ARBA" id="ARBA00022989"/>
    </source>
</evidence>
<dbReference type="InterPro" id="IPR007704">
    <property type="entry name" value="PIG-M"/>
</dbReference>
<evidence type="ECO:0000256" key="12">
    <source>
        <dbReference type="ARBA" id="ARBA00093608"/>
    </source>
</evidence>
<comment type="function">
    <text evidence="11 13">Catalytic subunit of the glycosylphosphatidylinositol-mannosyltransferase I complex which catalyzes the transfer of the first mannose, via an alpha-1,4 bond from a dolichol-phosphate-mannose (Dol-P-Man) to the glucosaminyl acyl phosphatidylinositol (GlcN-(acyl)PI) intermediate to generate alpha-D-Man-(1-&gt;4)-alpha-D-GlcN-(1-&gt;6)-(1-radyl,2-acyl-sn-glycero-3-phospho)-2-acyl-inositol and participates in the sixth step of the glycosylphosphatidylinositol-anchor biosynthesis.</text>
</comment>
<evidence type="ECO:0000256" key="5">
    <source>
        <dbReference type="ARBA" id="ARBA00022676"/>
    </source>
</evidence>
<evidence type="ECO:0000256" key="13">
    <source>
        <dbReference type="RuleBase" id="RU365064"/>
    </source>
</evidence>
<evidence type="ECO:0000313" key="14">
    <source>
        <dbReference type="EMBL" id="NXA12736.1"/>
    </source>
</evidence>
<protein>
    <recommendedName>
        <fullName evidence="12 13">GPI alpha-1,4-mannosyltransferase I, catalytic subunit</fullName>
        <ecNumber evidence="13">2.4.1.-</ecNumber>
    </recommendedName>
    <alternativeName>
        <fullName evidence="13">GPI mannosyltransferase I</fullName>
    </alternativeName>
</protein>
<evidence type="ECO:0000256" key="6">
    <source>
        <dbReference type="ARBA" id="ARBA00022679"/>
    </source>
</evidence>
<evidence type="ECO:0000256" key="1">
    <source>
        <dbReference type="ARBA" id="ARBA00004477"/>
    </source>
</evidence>
<evidence type="ECO:0000256" key="10">
    <source>
        <dbReference type="ARBA" id="ARBA00023136"/>
    </source>
</evidence>
<evidence type="ECO:0000313" key="15">
    <source>
        <dbReference type="Proteomes" id="UP000589485"/>
    </source>
</evidence>
<keyword evidence="7 13" id="KW-0812">Transmembrane</keyword>
<feature type="transmembrane region" description="Helical" evidence="13">
    <location>
        <begin position="6"/>
        <end position="27"/>
    </location>
</feature>
<dbReference type="GO" id="GO:0004376">
    <property type="term" value="F:GPI mannosyltransferase activity"/>
    <property type="evidence" value="ECO:0007669"/>
    <property type="project" value="InterPro"/>
</dbReference>
<gene>
    <name evidence="14" type="primary">Pigm</name>
    <name evidence="14" type="ORF">SAPAEN_R02638</name>
</gene>
<dbReference type="Proteomes" id="UP000589485">
    <property type="component" value="Unassembled WGS sequence"/>
</dbReference>
<evidence type="ECO:0000256" key="8">
    <source>
        <dbReference type="ARBA" id="ARBA00022824"/>
    </source>
</evidence>
<keyword evidence="6 13" id="KW-0808">Transferase</keyword>
<name>A0A7K7T8H4_9TYRA</name>
<evidence type="ECO:0000256" key="3">
    <source>
        <dbReference type="ARBA" id="ARBA00011071"/>
    </source>
</evidence>
<keyword evidence="8 13" id="KW-0256">Endoplasmic reticulum</keyword>
<dbReference type="PANTHER" id="PTHR12886">
    <property type="entry name" value="PIG-M MANNOSYLTRANSFERASE"/>
    <property type="match status" value="1"/>
</dbReference>
<organism evidence="14 15">
    <name type="scientific">Sapayoa aenigma</name>
    <name type="common">broad-billed sapayoa</name>
    <dbReference type="NCBI Taxonomy" id="239371"/>
    <lineage>
        <taxon>Eukaryota</taxon>
        <taxon>Metazoa</taxon>
        <taxon>Chordata</taxon>
        <taxon>Craniata</taxon>
        <taxon>Vertebrata</taxon>
        <taxon>Euteleostomi</taxon>
        <taxon>Archelosauria</taxon>
        <taxon>Archosauria</taxon>
        <taxon>Dinosauria</taxon>
        <taxon>Saurischia</taxon>
        <taxon>Theropoda</taxon>
        <taxon>Coelurosauria</taxon>
        <taxon>Aves</taxon>
        <taxon>Neognathae</taxon>
        <taxon>Neoaves</taxon>
        <taxon>Telluraves</taxon>
        <taxon>Australaves</taxon>
        <taxon>Passeriformes</taxon>
        <taxon>Tyrannidae</taxon>
        <taxon>Sapayoa</taxon>
    </lineage>
</organism>
<feature type="transmembrane region" description="Helical" evidence="13">
    <location>
        <begin position="380"/>
        <end position="402"/>
    </location>
</feature>
<keyword evidence="10 13" id="KW-0472">Membrane</keyword>
<sequence length="421" mass="47248">RGVGMAGAGAALAAGLAARLALVLYGLHQDRVMRVRYTDVDYRVFTDAARLVTEGRSPYRRATYRYTPLLAWLLTPNVFLAEAFGKLLFVAGDLAAAAVAYRALRRRGAAAGHACGCCAAAWLLNPLPMAVSSRGNAEALVAMLVLATLYWVEGGSVGKAAVCYGLAVHLKIYPLTYALPIALHLRGERCRGQGAVGAACDKKARWTSLEHLWQLFVTMLNRDVLLFGTVAGSVLAALTVVFYHLYGWEFLEHAYLYHLTRRDIRHNFSPYFYMLYLTAESKWSFALGLAAFLPQLLLLLVVSIAFYRDLAFCCFLHTAIFVSFNKVCTSQYFVWYLCLLPLIMPSIKMSWRRGVLLLFLWFVGQGLWLAPAYFLEFKGYNTFLFIWLAGLLFLFINSLIIVQIISHYQKESQVPKKLKQQ</sequence>
<dbReference type="GO" id="GO:0051751">
    <property type="term" value="F:alpha-1,4-mannosyltransferase activity"/>
    <property type="evidence" value="ECO:0007669"/>
    <property type="project" value="InterPro"/>
</dbReference>
<feature type="transmembrane region" description="Helical" evidence="13">
    <location>
        <begin position="306"/>
        <end position="324"/>
    </location>
</feature>
<feature type="non-terminal residue" evidence="14">
    <location>
        <position position="421"/>
    </location>
</feature>
<proteinExistence type="inferred from homology"/>
<keyword evidence="5 13" id="KW-0328">Glycosyltransferase</keyword>
<dbReference type="UniPathway" id="UPA00196"/>
<comment type="subcellular location">
    <subcellularLocation>
        <location evidence="1 13">Endoplasmic reticulum membrane</location>
        <topology evidence="1 13">Multi-pass membrane protein</topology>
    </subcellularLocation>
</comment>
<evidence type="ECO:0000256" key="4">
    <source>
        <dbReference type="ARBA" id="ARBA00022502"/>
    </source>
</evidence>
<keyword evidence="15" id="KW-1185">Reference proteome</keyword>
<dbReference type="OrthoDB" id="1741594at2759"/>
<dbReference type="GO" id="GO:0006506">
    <property type="term" value="P:GPI anchor biosynthetic process"/>
    <property type="evidence" value="ECO:0007669"/>
    <property type="project" value="UniProtKB-UniPathway"/>
</dbReference>
<feature type="transmembrane region" description="Helical" evidence="13">
    <location>
        <begin position="283"/>
        <end position="301"/>
    </location>
</feature>
<dbReference type="AlphaFoldDB" id="A0A7K7T8H4"/>
<evidence type="ECO:0000256" key="2">
    <source>
        <dbReference type="ARBA" id="ARBA00004687"/>
    </source>
</evidence>
<evidence type="ECO:0000256" key="7">
    <source>
        <dbReference type="ARBA" id="ARBA00022692"/>
    </source>
</evidence>
<comment type="caution">
    <text evidence="13">Lacks conserved residue(s) required for the propagation of feature annotation.</text>
</comment>
<feature type="transmembrane region" description="Helical" evidence="13">
    <location>
        <begin position="354"/>
        <end position="374"/>
    </location>
</feature>
<comment type="similarity">
    <text evidence="3 13">Belongs to the PIGM family.</text>
</comment>
<evidence type="ECO:0000256" key="11">
    <source>
        <dbReference type="ARBA" id="ARBA00093408"/>
    </source>
</evidence>
<feature type="transmembrane region" description="Helical" evidence="13">
    <location>
        <begin position="224"/>
        <end position="246"/>
    </location>
</feature>
<feature type="non-terminal residue" evidence="14">
    <location>
        <position position="1"/>
    </location>
</feature>
<dbReference type="GO" id="GO:0005789">
    <property type="term" value="C:endoplasmic reticulum membrane"/>
    <property type="evidence" value="ECO:0007669"/>
    <property type="project" value="UniProtKB-SubCell"/>
</dbReference>
<dbReference type="EC" id="2.4.1.-" evidence="13"/>
<comment type="pathway">
    <text evidence="2 13">Glycolipid biosynthesis; glycosylphosphatidylinositol-anchor biosynthesis.</text>
</comment>
<dbReference type="PANTHER" id="PTHR12886:SF0">
    <property type="entry name" value="GPI MANNOSYLTRANSFERASE 1"/>
    <property type="match status" value="1"/>
</dbReference>
<keyword evidence="4 13" id="KW-0337">GPI-anchor biosynthesis</keyword>
<dbReference type="GO" id="GO:1990529">
    <property type="term" value="C:glycosylphosphatidylinositol-mannosyltransferase I complex"/>
    <property type="evidence" value="ECO:0007669"/>
    <property type="project" value="TreeGrafter"/>
</dbReference>
<keyword evidence="9 13" id="KW-1133">Transmembrane helix</keyword>
<dbReference type="Pfam" id="PF05007">
    <property type="entry name" value="Mannosyl_trans"/>
    <property type="match status" value="1"/>
</dbReference>